<feature type="compositionally biased region" description="Basic and acidic residues" evidence="3">
    <location>
        <begin position="26"/>
        <end position="40"/>
    </location>
</feature>
<protein>
    <recommendedName>
        <fullName evidence="4">Rab-GAP TBC domain-containing protein</fullName>
    </recommendedName>
</protein>
<evidence type="ECO:0000313" key="5">
    <source>
        <dbReference type="EMBL" id="TMW57190.1"/>
    </source>
</evidence>
<evidence type="ECO:0000259" key="4">
    <source>
        <dbReference type="PROSITE" id="PS50086"/>
    </source>
</evidence>
<keyword evidence="1" id="KW-0343">GTPase activation</keyword>
<evidence type="ECO:0000256" key="1">
    <source>
        <dbReference type="ARBA" id="ARBA00022468"/>
    </source>
</evidence>
<dbReference type="InterPro" id="IPR050302">
    <property type="entry name" value="Rab_GAP_TBC_domain"/>
</dbReference>
<dbReference type="AlphaFoldDB" id="A0A8K1C680"/>
<dbReference type="Gene3D" id="1.10.472.80">
    <property type="entry name" value="Ypt/Rab-GAP domain of gyp1p, domain 3"/>
    <property type="match status" value="1"/>
</dbReference>
<dbReference type="Gene3D" id="1.10.8.270">
    <property type="entry name" value="putative rabgap domain of human tbc1 domain family member 14 like domains"/>
    <property type="match status" value="1"/>
</dbReference>
<keyword evidence="6" id="KW-1185">Reference proteome</keyword>
<name>A0A8K1C680_PYTOL</name>
<dbReference type="PANTHER" id="PTHR47219">
    <property type="entry name" value="RAB GTPASE-ACTIVATING PROTEIN 1-LIKE"/>
    <property type="match status" value="1"/>
</dbReference>
<proteinExistence type="predicted"/>
<dbReference type="PROSITE" id="PS50086">
    <property type="entry name" value="TBC_RABGAP"/>
    <property type="match status" value="1"/>
</dbReference>
<evidence type="ECO:0000256" key="2">
    <source>
        <dbReference type="ARBA" id="ARBA00023054"/>
    </source>
</evidence>
<dbReference type="FunFam" id="1.10.10.750:FF:000003">
    <property type="entry name" value="GTPase activating protein (Evi5)"/>
    <property type="match status" value="1"/>
</dbReference>
<dbReference type="Gene3D" id="1.10.10.750">
    <property type="entry name" value="Ypt/Rab-GAP domain of gyp1p, domain 1"/>
    <property type="match status" value="1"/>
</dbReference>
<organism evidence="5 6">
    <name type="scientific">Pythium oligandrum</name>
    <name type="common">Mycoparasitic fungus</name>
    <dbReference type="NCBI Taxonomy" id="41045"/>
    <lineage>
        <taxon>Eukaryota</taxon>
        <taxon>Sar</taxon>
        <taxon>Stramenopiles</taxon>
        <taxon>Oomycota</taxon>
        <taxon>Peronosporomycetes</taxon>
        <taxon>Pythiales</taxon>
        <taxon>Pythiaceae</taxon>
        <taxon>Pythium</taxon>
    </lineage>
</organism>
<accession>A0A8K1C680</accession>
<gene>
    <name evidence="5" type="ORF">Poli38472_003115</name>
</gene>
<dbReference type="Pfam" id="PF00566">
    <property type="entry name" value="RabGAP-TBC"/>
    <property type="match status" value="1"/>
</dbReference>
<dbReference type="GO" id="GO:0005096">
    <property type="term" value="F:GTPase activator activity"/>
    <property type="evidence" value="ECO:0007669"/>
    <property type="project" value="UniProtKB-KW"/>
</dbReference>
<dbReference type="InterPro" id="IPR000195">
    <property type="entry name" value="Rab-GAP-TBC_dom"/>
</dbReference>
<reference evidence="5" key="1">
    <citation type="submission" date="2019-03" db="EMBL/GenBank/DDBJ databases">
        <title>Long read genome sequence of the mycoparasitic Pythium oligandrum ATCC 38472 isolated from sugarbeet rhizosphere.</title>
        <authorList>
            <person name="Gaulin E."/>
        </authorList>
    </citation>
    <scope>NUCLEOTIDE SEQUENCE</scope>
    <source>
        <strain evidence="5">ATCC 38472_TT</strain>
    </source>
</reference>
<evidence type="ECO:0000256" key="3">
    <source>
        <dbReference type="SAM" id="MobiDB-lite"/>
    </source>
</evidence>
<dbReference type="SMART" id="SM00164">
    <property type="entry name" value="TBC"/>
    <property type="match status" value="1"/>
</dbReference>
<dbReference type="FunFam" id="1.10.8.270:FF:000001">
    <property type="entry name" value="TBC1 domain family member 1"/>
    <property type="match status" value="1"/>
</dbReference>
<evidence type="ECO:0000313" key="6">
    <source>
        <dbReference type="Proteomes" id="UP000794436"/>
    </source>
</evidence>
<sequence>MDTLGPLHVQPIEPSAAGADGNASKRKQESHVDSNGDALHRPHVYQRGSSSSRVSIPEETPVEAISECDFEEVSLDVPTSDETIMAPDGPADQLGVLPGMTAPIAFPSLAIDRYGFLITDKRYNKGIPDASQKQAVWLENRRTQKWVKMIGKQLEDWDVCQLKHASTLKKRIRKGIPEALRGRVWCLLAGSTQMLANNPGVYREFLQNKRVPCEETIARDIGRTFPKHYLFNDRSSMGQCALMNVLKAYSLHDPDVGYCQGMGFLSAMFLSYIPEEQSFWHLVACLNHKRYDMAGLYRPRMPKVPEVIFIFEHLMKELMPALSKHLENEGMHPTMYLTQWFITLFTYNFPFEFVTRVWDVFLNEGWKVIFRIALALMKISQKTLLSIKFEGIMEFFRELPTKVDTDEVFTVAFRLSVKRAQIEAFCEQYQESIASRS</sequence>
<dbReference type="FunFam" id="1.10.472.80:FF:000027">
    <property type="entry name" value="GTPase activating protein (Evi5)"/>
    <property type="match status" value="1"/>
</dbReference>
<dbReference type="OrthoDB" id="294251at2759"/>
<dbReference type="Proteomes" id="UP000794436">
    <property type="component" value="Unassembled WGS sequence"/>
</dbReference>
<dbReference type="InterPro" id="IPR035969">
    <property type="entry name" value="Rab-GAP_TBC_sf"/>
</dbReference>
<comment type="caution">
    <text evidence="5">The sequence shown here is derived from an EMBL/GenBank/DDBJ whole genome shotgun (WGS) entry which is preliminary data.</text>
</comment>
<dbReference type="EMBL" id="SPLM01000144">
    <property type="protein sequence ID" value="TMW57190.1"/>
    <property type="molecule type" value="Genomic_DNA"/>
</dbReference>
<feature type="domain" description="Rab-GAP TBC" evidence="4">
    <location>
        <begin position="175"/>
        <end position="365"/>
    </location>
</feature>
<feature type="region of interest" description="Disordered" evidence="3">
    <location>
        <begin position="1"/>
        <end position="61"/>
    </location>
</feature>
<dbReference type="SUPFAM" id="SSF47923">
    <property type="entry name" value="Ypt/Rab-GAP domain of gyp1p"/>
    <property type="match status" value="2"/>
</dbReference>
<dbReference type="GO" id="GO:0031267">
    <property type="term" value="F:small GTPase binding"/>
    <property type="evidence" value="ECO:0007669"/>
    <property type="project" value="TreeGrafter"/>
</dbReference>
<keyword evidence="2" id="KW-0175">Coiled coil</keyword>
<dbReference type="PANTHER" id="PTHR47219:SF9">
    <property type="entry name" value="GTPASE ACTIVATING PROTEIN AND CENTROSOME-ASSOCIATED, ISOFORM B"/>
    <property type="match status" value="1"/>
</dbReference>